<evidence type="ECO:0000313" key="5">
    <source>
        <dbReference type="Proteomes" id="UP000315003"/>
    </source>
</evidence>
<dbReference type="EMBL" id="CP036272">
    <property type="protein sequence ID" value="QDT58630.1"/>
    <property type="molecule type" value="Genomic_DNA"/>
</dbReference>
<dbReference type="PANTHER" id="PTHR34351:SF1">
    <property type="entry name" value="SLR1927 PROTEIN"/>
    <property type="match status" value="1"/>
</dbReference>
<dbReference type="OrthoDB" id="9812729at2"/>
<sequence length="508" mass="55779">MSVPASRTPTDRHSTGQSGQRKLESDAAGNGAQSHVADQRVDQAAQPTTGGVPLHGASAPAATAVTGSRVSVSSEVTPVDRQPFAPRWMILPLRFLVRWVVWIITLPIRSYLVLRRALTSSSVVALLAIFAGLNVIWGFPWVGILGACLSIMVVGYALSLLFAPRFKVGVSLPRSARVGVPFSVGVLLTNRFALPAFSLRLGFHNEGVREIVTAADDGLWDASESLSANMVQAGDQVRWNGMLCYSRRGVFQLPRFRVTSSFPFFLFHLRKQYDLQTQIAITPAPLQRDQRAVDDAVMEAIGSWAQRLTNGVQLEYLGSREYQDGVAVRRWDFASWARLGRPIVREFQAPSVQSVVLIVDVAKHQLKPSGTTVRTRRRERQEQAATFEFLMSAAASTIDELTLRNIDLVCYCTDRESTTHSQKQGRMVSGSTEDMLIHLASADSVDLELANDRIEKLIAANPASPVLILSLVDHEEPKRTGLLQQFPARVHYLPLIDQAMQSVAGGAS</sequence>
<protein>
    <recommendedName>
        <fullName evidence="3">DUF58 domain-containing protein</fullName>
    </recommendedName>
</protein>
<gene>
    <name evidence="4" type="ORF">SV7mr_11230</name>
</gene>
<feature type="transmembrane region" description="Helical" evidence="2">
    <location>
        <begin position="88"/>
        <end position="106"/>
    </location>
</feature>
<dbReference type="Pfam" id="PF01882">
    <property type="entry name" value="DUF58"/>
    <property type="match status" value="1"/>
</dbReference>
<evidence type="ECO:0000313" key="4">
    <source>
        <dbReference type="EMBL" id="QDT58630.1"/>
    </source>
</evidence>
<evidence type="ECO:0000259" key="3">
    <source>
        <dbReference type="Pfam" id="PF01882"/>
    </source>
</evidence>
<feature type="transmembrane region" description="Helical" evidence="2">
    <location>
        <begin position="118"/>
        <end position="137"/>
    </location>
</feature>
<keyword evidence="2" id="KW-1133">Transmembrane helix</keyword>
<reference evidence="4 5" key="1">
    <citation type="submission" date="2019-02" db="EMBL/GenBank/DDBJ databases">
        <title>Deep-cultivation of Planctomycetes and their phenomic and genomic characterization uncovers novel biology.</title>
        <authorList>
            <person name="Wiegand S."/>
            <person name="Jogler M."/>
            <person name="Boedeker C."/>
            <person name="Pinto D."/>
            <person name="Vollmers J."/>
            <person name="Rivas-Marin E."/>
            <person name="Kohn T."/>
            <person name="Peeters S.H."/>
            <person name="Heuer A."/>
            <person name="Rast P."/>
            <person name="Oberbeckmann S."/>
            <person name="Bunk B."/>
            <person name="Jeske O."/>
            <person name="Meyerdierks A."/>
            <person name="Storesund J.E."/>
            <person name="Kallscheuer N."/>
            <person name="Luecker S."/>
            <person name="Lage O.M."/>
            <person name="Pohl T."/>
            <person name="Merkel B.J."/>
            <person name="Hornburger P."/>
            <person name="Mueller R.-W."/>
            <person name="Bruemmer F."/>
            <person name="Labrenz M."/>
            <person name="Spormann A.M."/>
            <person name="Op den Camp H."/>
            <person name="Overmann J."/>
            <person name="Amann R."/>
            <person name="Jetten M.S.M."/>
            <person name="Mascher T."/>
            <person name="Medema M.H."/>
            <person name="Devos D.P."/>
            <person name="Kaster A.-K."/>
            <person name="Ovreas L."/>
            <person name="Rohde M."/>
            <person name="Galperin M.Y."/>
            <person name="Jogler C."/>
        </authorList>
    </citation>
    <scope>NUCLEOTIDE SEQUENCE [LARGE SCALE GENOMIC DNA]</scope>
    <source>
        <strain evidence="4 5">SV_7m_r</strain>
    </source>
</reference>
<dbReference type="Proteomes" id="UP000315003">
    <property type="component" value="Chromosome"/>
</dbReference>
<keyword evidence="2" id="KW-0472">Membrane</keyword>
<evidence type="ECO:0000256" key="1">
    <source>
        <dbReference type="SAM" id="MobiDB-lite"/>
    </source>
</evidence>
<accession>A0A517SR77</accession>
<feature type="domain" description="DUF58" evidence="3">
    <location>
        <begin position="319"/>
        <end position="395"/>
    </location>
</feature>
<keyword evidence="2" id="KW-0812">Transmembrane</keyword>
<name>A0A517SR77_9BACT</name>
<proteinExistence type="predicted"/>
<keyword evidence="5" id="KW-1185">Reference proteome</keyword>
<evidence type="ECO:0000256" key="2">
    <source>
        <dbReference type="SAM" id="Phobius"/>
    </source>
</evidence>
<feature type="transmembrane region" description="Helical" evidence="2">
    <location>
        <begin position="143"/>
        <end position="163"/>
    </location>
</feature>
<dbReference type="AlphaFoldDB" id="A0A517SR77"/>
<dbReference type="InterPro" id="IPR002881">
    <property type="entry name" value="DUF58"/>
</dbReference>
<dbReference type="PANTHER" id="PTHR34351">
    <property type="entry name" value="SLR1927 PROTEIN-RELATED"/>
    <property type="match status" value="1"/>
</dbReference>
<dbReference type="RefSeq" id="WP_145269909.1">
    <property type="nucleotide sequence ID" value="NZ_CP036272.1"/>
</dbReference>
<organism evidence="4 5">
    <name type="scientific">Stieleria bergensis</name>
    <dbReference type="NCBI Taxonomy" id="2528025"/>
    <lineage>
        <taxon>Bacteria</taxon>
        <taxon>Pseudomonadati</taxon>
        <taxon>Planctomycetota</taxon>
        <taxon>Planctomycetia</taxon>
        <taxon>Pirellulales</taxon>
        <taxon>Pirellulaceae</taxon>
        <taxon>Stieleria</taxon>
    </lineage>
</organism>
<feature type="region of interest" description="Disordered" evidence="1">
    <location>
        <begin position="1"/>
        <end position="38"/>
    </location>
</feature>